<dbReference type="Proteomes" id="UP000652681">
    <property type="component" value="Unassembled WGS sequence"/>
</dbReference>
<gene>
    <name evidence="3" type="ORF">H9Y05_09410</name>
</gene>
<feature type="domain" description="Glycosyltransferase subfamily 4-like N-terminal" evidence="2">
    <location>
        <begin position="25"/>
        <end position="203"/>
    </location>
</feature>
<name>A0A8J6PCV6_9FLAO</name>
<evidence type="ECO:0000259" key="1">
    <source>
        <dbReference type="Pfam" id="PF00534"/>
    </source>
</evidence>
<protein>
    <submittedName>
        <fullName evidence="3">Glycosyltransferase</fullName>
    </submittedName>
</protein>
<dbReference type="AlphaFoldDB" id="A0A8J6PCV6"/>
<dbReference type="InterPro" id="IPR001296">
    <property type="entry name" value="Glyco_trans_1"/>
</dbReference>
<dbReference type="SUPFAM" id="SSF53756">
    <property type="entry name" value="UDP-Glycosyltransferase/glycogen phosphorylase"/>
    <property type="match status" value="1"/>
</dbReference>
<dbReference type="Pfam" id="PF00534">
    <property type="entry name" value="Glycos_transf_1"/>
    <property type="match status" value="1"/>
</dbReference>
<evidence type="ECO:0000313" key="3">
    <source>
        <dbReference type="EMBL" id="MBC9812687.1"/>
    </source>
</evidence>
<feature type="domain" description="Glycosyl transferase family 1" evidence="1">
    <location>
        <begin position="215"/>
        <end position="368"/>
    </location>
</feature>
<evidence type="ECO:0000259" key="2">
    <source>
        <dbReference type="Pfam" id="PF13439"/>
    </source>
</evidence>
<proteinExistence type="predicted"/>
<organism evidence="3 4">
    <name type="scientific">Taishania pollutisoli</name>
    <dbReference type="NCBI Taxonomy" id="2766479"/>
    <lineage>
        <taxon>Bacteria</taxon>
        <taxon>Pseudomonadati</taxon>
        <taxon>Bacteroidota</taxon>
        <taxon>Flavobacteriia</taxon>
        <taxon>Flavobacteriales</taxon>
        <taxon>Crocinitomicaceae</taxon>
        <taxon>Taishania</taxon>
    </lineage>
</organism>
<sequence length="406" mass="46192">MKTVLYISYDGMTDPLGQSQVLPYLRGLCKNGYRISLISCEKKERFEQHREQIERICNEAGINWHPLSYTKKPPLLSTIWDLKKINRKAEQLYKTERFQLTHCRSYIAALAGIRMKKRYGTKMLFDMRGFWANERVDGNIWNLSNPLFKQVYAFFKRKERIFLSQSDHIISLTENGKNELLSWNVPAVHDSKITVIPCCVDLNLFDPETISPDEQNNKRASLGIGKTDYIVGYVGSIGTWYMLPEMLDYFAVFKKHHPAARFLFVTGEHPATILAVAHEKGIDSSAILVTSCLHKEVPLHISLFNESVFFIRPSYSKKASSPTKQGEIMAMGIPLVCNAGVGDTDRIVRQYHSGTVIETLNDVSYEQAVGKGISYDRNKTLTGATEYFSLESGVARYAKIYETLIG</sequence>
<dbReference type="GO" id="GO:0016757">
    <property type="term" value="F:glycosyltransferase activity"/>
    <property type="evidence" value="ECO:0007669"/>
    <property type="project" value="InterPro"/>
</dbReference>
<dbReference type="EMBL" id="JACVEL010000005">
    <property type="protein sequence ID" value="MBC9812687.1"/>
    <property type="molecule type" value="Genomic_DNA"/>
</dbReference>
<dbReference type="PANTHER" id="PTHR12526">
    <property type="entry name" value="GLYCOSYLTRANSFERASE"/>
    <property type="match status" value="1"/>
</dbReference>
<comment type="caution">
    <text evidence="3">The sequence shown here is derived from an EMBL/GenBank/DDBJ whole genome shotgun (WGS) entry which is preliminary data.</text>
</comment>
<dbReference type="InterPro" id="IPR028098">
    <property type="entry name" value="Glyco_trans_4-like_N"/>
</dbReference>
<dbReference type="PANTHER" id="PTHR12526:SF600">
    <property type="entry name" value="GLYCOSYL TRANSFERASE GROUP 1"/>
    <property type="match status" value="1"/>
</dbReference>
<reference evidence="3" key="1">
    <citation type="submission" date="2020-09" db="EMBL/GenBank/DDBJ databases">
        <title>Taishania pollutisoli gen. nov., sp. nov., Isolated from Tetrabromobisphenol A-Contaminated Soil.</title>
        <authorList>
            <person name="Chen Q."/>
        </authorList>
    </citation>
    <scope>NUCLEOTIDE SEQUENCE</scope>
    <source>
        <strain evidence="3">CZZ-1</strain>
    </source>
</reference>
<dbReference type="Gene3D" id="3.40.50.2000">
    <property type="entry name" value="Glycogen Phosphorylase B"/>
    <property type="match status" value="2"/>
</dbReference>
<evidence type="ECO:0000313" key="4">
    <source>
        <dbReference type="Proteomes" id="UP000652681"/>
    </source>
</evidence>
<dbReference type="Pfam" id="PF13439">
    <property type="entry name" value="Glyco_transf_4"/>
    <property type="match status" value="1"/>
</dbReference>
<dbReference type="RefSeq" id="WP_216714133.1">
    <property type="nucleotide sequence ID" value="NZ_JACVEL010000005.1"/>
</dbReference>
<keyword evidence="4" id="KW-1185">Reference proteome</keyword>
<accession>A0A8J6PCV6</accession>